<evidence type="ECO:0000313" key="5">
    <source>
        <dbReference type="Proteomes" id="UP000298787"/>
    </source>
</evidence>
<dbReference type="InterPro" id="IPR012677">
    <property type="entry name" value="Nucleotide-bd_a/b_plait_sf"/>
</dbReference>
<accession>A0A4V6AMA5</accession>
<feature type="region of interest" description="Disordered" evidence="2">
    <location>
        <begin position="338"/>
        <end position="359"/>
    </location>
</feature>
<sequence length="842" mass="93382">MTAVKAQSASLDKTRINEWRSTKSIRHCKGEWHLQHADSCHFTIADVHLMCSNGRFGRQYAWLTERARQFAGAAVMDSLCPPTSSWPSAAFSASQPVTVFQTARPYQVSTQRPPYVLGNYAGVALPVIPRLCDTVTQTPRPSESRIFSLNRSVFDLVNAHPYLSLTDPKLLKWYLSLCPEDRKIIQGAYIAGSIGPAHPSVMSNLQLPQQYPHVDIFNTEQLLYLQDSFQTAFNHPITQEANHQQMMDSSSAAVCVDVELERSRQWNKPLIWSQTSNCTYAEVRPLQSEWSTMEQSPSVNTVHDDEACLSFEDPCEDLNNIMEYDKSILVYVASENGEAHNTDTSNSEALSGNGETLKSDQSVIKANTADYPPPPCVTTCDIRVGTEPAACTSASTQTEDPGSSDKHVITEVHMADLDYLAEEFIKLQTAKELREQKEQMKSPGCKVGKECECFERAQQAELCVLALQHSMCRQHCWRLYYTSSEEGQLTPLPKSPPVNMVSVLQKLDSDYHHMREKILAGVPLEKLPPLFVDSEKITTGARYTPAQIVGVLGNVPPRYVNTHMHLGQRKEQPKNDKAKRAVTSVPQNRATLCNESRPTGLNTAEMWYDAEEEVEPAGPAEIGQEPTVMTKEKTCAPEPDCEEAKTSVLCVSNLPRNVTESDVMLCFEKYHVCEVNISALKNDLSVAIVTISGPQSAEAAVRELNGFSVRGHTLHVEHLDGSHHPSSEVTTKPQTSKTGASSLDRKLMVQPPLSSSIQSRKMVCISPTAKGTCVPQHYGTMDSFNTLMSELTQHHPDIGRQRIVDALMELKAKHQGVLSTLPLSTIREMTSELLTTANTVQA</sequence>
<name>A0A4V6AMA5_COLLU</name>
<dbReference type="Pfam" id="PF00076">
    <property type="entry name" value="RRM_1"/>
    <property type="match status" value="1"/>
</dbReference>
<dbReference type="STRING" id="240159.A0A4V6AMA5"/>
<dbReference type="SUPFAM" id="SSF54928">
    <property type="entry name" value="RNA-binding domain, RBD"/>
    <property type="match status" value="1"/>
</dbReference>
<keyword evidence="1" id="KW-0694">RNA-binding</keyword>
<dbReference type="Gene3D" id="3.30.70.330">
    <property type="match status" value="1"/>
</dbReference>
<organism evidence="4 5">
    <name type="scientific">Collichthys lucidus</name>
    <name type="common">Big head croaker</name>
    <name type="synonym">Sciaena lucida</name>
    <dbReference type="NCBI Taxonomy" id="240159"/>
    <lineage>
        <taxon>Eukaryota</taxon>
        <taxon>Metazoa</taxon>
        <taxon>Chordata</taxon>
        <taxon>Craniata</taxon>
        <taxon>Vertebrata</taxon>
        <taxon>Euteleostomi</taxon>
        <taxon>Actinopterygii</taxon>
        <taxon>Neopterygii</taxon>
        <taxon>Teleostei</taxon>
        <taxon>Neoteleostei</taxon>
        <taxon>Acanthomorphata</taxon>
        <taxon>Eupercaria</taxon>
        <taxon>Sciaenidae</taxon>
        <taxon>Collichthys</taxon>
    </lineage>
</organism>
<feature type="compositionally biased region" description="Polar residues" evidence="2">
    <location>
        <begin position="342"/>
        <end position="359"/>
    </location>
</feature>
<evidence type="ECO:0000313" key="4">
    <source>
        <dbReference type="EMBL" id="TKS67842.1"/>
    </source>
</evidence>
<keyword evidence="5" id="KW-1185">Reference proteome</keyword>
<gene>
    <name evidence="4" type="ORF">D9C73_000834</name>
</gene>
<protein>
    <submittedName>
        <fullName evidence="4">RNA-binding protein 44</fullName>
    </submittedName>
</protein>
<feature type="region of interest" description="Disordered" evidence="2">
    <location>
        <begin position="718"/>
        <end position="742"/>
    </location>
</feature>
<feature type="domain" description="RRM" evidence="3">
    <location>
        <begin position="647"/>
        <end position="721"/>
    </location>
</feature>
<feature type="compositionally biased region" description="Polar residues" evidence="2">
    <location>
        <begin position="727"/>
        <end position="741"/>
    </location>
</feature>
<proteinExistence type="predicted"/>
<dbReference type="InterPro" id="IPR000504">
    <property type="entry name" value="RRM_dom"/>
</dbReference>
<evidence type="ECO:0000259" key="3">
    <source>
        <dbReference type="PROSITE" id="PS50102"/>
    </source>
</evidence>
<dbReference type="PANTHER" id="PTHR17550">
    <property type="entry name" value="E3 UBIQUITIN-PROTEIN LIGASE TTC3"/>
    <property type="match status" value="1"/>
</dbReference>
<dbReference type="SMART" id="SM00360">
    <property type="entry name" value="RRM"/>
    <property type="match status" value="1"/>
</dbReference>
<dbReference type="EMBL" id="CM014079">
    <property type="protein sequence ID" value="TKS67842.1"/>
    <property type="molecule type" value="Genomic_DNA"/>
</dbReference>
<reference evidence="4 5" key="1">
    <citation type="submission" date="2019-01" db="EMBL/GenBank/DDBJ databases">
        <title>Genome Assembly of Collichthys lucidus.</title>
        <authorList>
            <person name="Cai M."/>
            <person name="Xiao S."/>
        </authorList>
    </citation>
    <scope>NUCLEOTIDE SEQUENCE [LARGE SCALE GENOMIC DNA]</scope>
    <source>
        <strain evidence="4">JT15FE1705JMU</strain>
        <tissue evidence="4">Muscle</tissue>
    </source>
</reference>
<dbReference type="GO" id="GO:0003723">
    <property type="term" value="F:RNA binding"/>
    <property type="evidence" value="ECO:0007669"/>
    <property type="project" value="UniProtKB-UniRule"/>
</dbReference>
<dbReference type="CDD" id="cd00590">
    <property type="entry name" value="RRM_SF"/>
    <property type="match status" value="1"/>
</dbReference>
<dbReference type="AlphaFoldDB" id="A0A4V6AMA5"/>
<evidence type="ECO:0000256" key="1">
    <source>
        <dbReference type="PROSITE-ProRule" id="PRU00176"/>
    </source>
</evidence>
<dbReference type="InterPro" id="IPR035979">
    <property type="entry name" value="RBD_domain_sf"/>
</dbReference>
<evidence type="ECO:0000256" key="2">
    <source>
        <dbReference type="SAM" id="MobiDB-lite"/>
    </source>
</evidence>
<dbReference type="PROSITE" id="PS50102">
    <property type="entry name" value="RRM"/>
    <property type="match status" value="1"/>
</dbReference>
<dbReference type="Proteomes" id="UP000298787">
    <property type="component" value="Chromosome 2"/>
</dbReference>
<dbReference type="PANTHER" id="PTHR17550:SF7">
    <property type="entry name" value="RNA-BINDING PROTEIN 44"/>
    <property type="match status" value="1"/>
</dbReference>